<dbReference type="CDD" id="cd00156">
    <property type="entry name" value="REC"/>
    <property type="match status" value="1"/>
</dbReference>
<feature type="domain" description="Response regulatory" evidence="6">
    <location>
        <begin position="3"/>
        <end position="119"/>
    </location>
</feature>
<comment type="catalytic activity">
    <reaction evidence="1">
        <text>ATP + protein L-histidine = ADP + protein N-phospho-L-histidine.</text>
        <dbReference type="EC" id="2.7.13.3"/>
    </reaction>
</comment>
<dbReference type="PROSITE" id="PS50110">
    <property type="entry name" value="RESPONSE_REGULATORY"/>
    <property type="match status" value="3"/>
</dbReference>
<evidence type="ECO:0000259" key="6">
    <source>
        <dbReference type="PROSITE" id="PS50110"/>
    </source>
</evidence>
<dbReference type="InterPro" id="IPR011006">
    <property type="entry name" value="CheY-like_superfamily"/>
</dbReference>
<dbReference type="Pfam" id="PF00072">
    <property type="entry name" value="Response_reg"/>
    <property type="match status" value="3"/>
</dbReference>
<sequence>MPTILLVEDNDINRDMLSRRLERNGYQVIVAVNGTEAVAKTLSDRPDIVLMDLHLPILDGWAATRQIKANLQTRVIPIIALTADGNAGEREKALAAGCDEYDTKPVDLPRLLQKITKLLEPVIVTAPAPPNSPPDPRLQQILLNRLRHQLDPPIDRIIGYSDLLLDLLGDGQQPDLCSDIQKIHASGLRILQLVQAMLNPVLLELQQQEINIFTPTLRLEILTPLSTIIGYCEMLLEEASTDLIPDLEQIYTSAQDLLSVANSLDSPLAEPLPWRIDLQTISLQSIDLDNLSLAKDWTRSFSVGSAESPIATDRRILIADDNESTSQLLSRQVERQGSQVTISTIDRVFDTLAAIPCDLILLEIGRTGSGLQLLAQLKQGEWRHLPVLILAAPDRMDLVLRGIEIGAADYLTKPFQSVLLQTKIAACLELQRRQGQDESFDSLFENAPVGVYQATVTGCYRRVNPALVELLGYPDAETLMAMVTDIADRIYVDRNRYADFKTMLAEHDRVTGFEYQAYRYDGDPIWIAEHARAVRDREGKLVAYEGIVEEISQRKLAEAALQPQLAALQLELANIKLTQQVAEIVQTDYFQQLQPNGEASIAGGATPMEDRDSSLQSSLPLKVLLVEDNELNSDMLSRRLQRAGYAVVVASDGAEGVAKAISELPDLILMDISLPILDGWEATQQIKANAQTARIPIIALTAHAMAGDREKALAAGCNDYDTKPVELPRLLGKIEGCLKRSISN</sequence>
<dbReference type="InterPro" id="IPR001610">
    <property type="entry name" value="PAC"/>
</dbReference>
<dbReference type="SMART" id="SM00448">
    <property type="entry name" value="REC"/>
    <property type="match status" value="3"/>
</dbReference>
<comment type="caution">
    <text evidence="5">Lacks conserved residue(s) required for the propagation of feature annotation.</text>
</comment>
<dbReference type="PANTHER" id="PTHR45339:SF1">
    <property type="entry name" value="HYBRID SIGNAL TRANSDUCTION HISTIDINE KINASE J"/>
    <property type="match status" value="1"/>
</dbReference>
<feature type="domain" description="Response regulatory" evidence="6">
    <location>
        <begin position="315"/>
        <end position="428"/>
    </location>
</feature>
<name>K9UFM3_CHAP6</name>
<dbReference type="Pfam" id="PF08447">
    <property type="entry name" value="PAS_3"/>
    <property type="match status" value="1"/>
</dbReference>
<dbReference type="PATRIC" id="fig|1173020.3.peg.2423"/>
<dbReference type="PANTHER" id="PTHR45339">
    <property type="entry name" value="HYBRID SIGNAL TRANSDUCTION HISTIDINE KINASE J"/>
    <property type="match status" value="1"/>
</dbReference>
<feature type="modified residue" description="4-aspartylphosphate" evidence="5">
    <location>
        <position position="671"/>
    </location>
</feature>
<dbReference type="HOGENOM" id="CLU_373284_0_0_3"/>
<dbReference type="InterPro" id="IPR001789">
    <property type="entry name" value="Sig_transdc_resp-reg_receiver"/>
</dbReference>
<dbReference type="PROSITE" id="PS50113">
    <property type="entry name" value="PAC"/>
    <property type="match status" value="1"/>
</dbReference>
<keyword evidence="3 5" id="KW-0597">Phosphoprotein</keyword>
<dbReference type="SMART" id="SM00086">
    <property type="entry name" value="PAC"/>
    <property type="match status" value="1"/>
</dbReference>
<gene>
    <name evidence="9" type="ORF">Cha6605_2135</name>
</gene>
<dbReference type="Gene3D" id="3.40.50.2300">
    <property type="match status" value="3"/>
</dbReference>
<dbReference type="Proteomes" id="UP000010366">
    <property type="component" value="Chromosome"/>
</dbReference>
<dbReference type="KEGG" id="cmp:Cha6605_2135"/>
<dbReference type="EMBL" id="CP003600">
    <property type="protein sequence ID" value="AFY93221.1"/>
    <property type="molecule type" value="Genomic_DNA"/>
</dbReference>
<evidence type="ECO:0000259" key="7">
    <source>
        <dbReference type="PROSITE" id="PS50112"/>
    </source>
</evidence>
<dbReference type="InterPro" id="IPR000014">
    <property type="entry name" value="PAS"/>
</dbReference>
<protein>
    <recommendedName>
        <fullName evidence="2">histidine kinase</fullName>
        <ecNumber evidence="2">2.7.13.3</ecNumber>
    </recommendedName>
</protein>
<dbReference type="InterPro" id="IPR036097">
    <property type="entry name" value="HisK_dim/P_sf"/>
</dbReference>
<dbReference type="InterPro" id="IPR013655">
    <property type="entry name" value="PAS_fold_3"/>
</dbReference>
<dbReference type="Gene3D" id="3.30.450.20">
    <property type="entry name" value="PAS domain"/>
    <property type="match status" value="1"/>
</dbReference>
<dbReference type="CDD" id="cd00130">
    <property type="entry name" value="PAS"/>
    <property type="match status" value="1"/>
</dbReference>
<evidence type="ECO:0000256" key="3">
    <source>
        <dbReference type="ARBA" id="ARBA00022553"/>
    </source>
</evidence>
<evidence type="ECO:0000256" key="2">
    <source>
        <dbReference type="ARBA" id="ARBA00012438"/>
    </source>
</evidence>
<dbReference type="eggNOG" id="COG2202">
    <property type="taxonomic scope" value="Bacteria"/>
</dbReference>
<dbReference type="EC" id="2.7.13.3" evidence="2"/>
<feature type="modified residue" description="4-aspartylphosphate" evidence="5">
    <location>
        <position position="52"/>
    </location>
</feature>
<dbReference type="STRING" id="1173020.Cha6605_2135"/>
<keyword evidence="4" id="KW-0902">Two-component regulatory system</keyword>
<dbReference type="SMART" id="SM00388">
    <property type="entry name" value="HisKA"/>
    <property type="match status" value="2"/>
</dbReference>
<dbReference type="CDD" id="cd17546">
    <property type="entry name" value="REC_hyHK_CKI1_RcsC-like"/>
    <property type="match status" value="1"/>
</dbReference>
<dbReference type="eggNOG" id="COG0745">
    <property type="taxonomic scope" value="Bacteria"/>
</dbReference>
<evidence type="ECO:0000259" key="8">
    <source>
        <dbReference type="PROSITE" id="PS50113"/>
    </source>
</evidence>
<dbReference type="InterPro" id="IPR035965">
    <property type="entry name" value="PAS-like_dom_sf"/>
</dbReference>
<evidence type="ECO:0000313" key="10">
    <source>
        <dbReference type="Proteomes" id="UP000010366"/>
    </source>
</evidence>
<feature type="domain" description="PAC" evidence="8">
    <location>
        <begin position="511"/>
        <end position="563"/>
    </location>
</feature>
<evidence type="ECO:0000256" key="5">
    <source>
        <dbReference type="PROSITE-ProRule" id="PRU00169"/>
    </source>
</evidence>
<dbReference type="AlphaFoldDB" id="K9UFM3"/>
<dbReference type="PROSITE" id="PS50112">
    <property type="entry name" value="PAS"/>
    <property type="match status" value="1"/>
</dbReference>
<keyword evidence="10" id="KW-1185">Reference proteome</keyword>
<dbReference type="SUPFAM" id="SSF47384">
    <property type="entry name" value="Homodimeric domain of signal transducing histidine kinase"/>
    <property type="match status" value="1"/>
</dbReference>
<evidence type="ECO:0000256" key="1">
    <source>
        <dbReference type="ARBA" id="ARBA00000085"/>
    </source>
</evidence>
<dbReference type="InterPro" id="IPR000700">
    <property type="entry name" value="PAS-assoc_C"/>
</dbReference>
<dbReference type="NCBIfam" id="TIGR00229">
    <property type="entry name" value="sensory_box"/>
    <property type="match status" value="1"/>
</dbReference>
<feature type="domain" description="PAS" evidence="7">
    <location>
        <begin position="436"/>
        <end position="479"/>
    </location>
</feature>
<reference evidence="9 10" key="1">
    <citation type="submission" date="2012-05" db="EMBL/GenBank/DDBJ databases">
        <title>Finished chromosome of genome of Chamaesiphon sp. PCC 6605.</title>
        <authorList>
            <consortium name="US DOE Joint Genome Institute"/>
            <person name="Gugger M."/>
            <person name="Coursin T."/>
            <person name="Rippka R."/>
            <person name="Tandeau De Marsac N."/>
            <person name="Huntemann M."/>
            <person name="Wei C.-L."/>
            <person name="Han J."/>
            <person name="Detter J.C."/>
            <person name="Han C."/>
            <person name="Tapia R."/>
            <person name="Chen A."/>
            <person name="Kyrpides N."/>
            <person name="Mavromatis K."/>
            <person name="Markowitz V."/>
            <person name="Szeto E."/>
            <person name="Ivanova N."/>
            <person name="Pagani I."/>
            <person name="Pati A."/>
            <person name="Goodwin L."/>
            <person name="Nordberg H.P."/>
            <person name="Cantor M.N."/>
            <person name="Hua S.X."/>
            <person name="Woyke T."/>
            <person name="Kerfeld C.A."/>
        </authorList>
    </citation>
    <scope>NUCLEOTIDE SEQUENCE [LARGE SCALE GENOMIC DNA]</scope>
    <source>
        <strain evidence="10">ATCC 27169 / PCC 6605</strain>
    </source>
</reference>
<dbReference type="GO" id="GO:0000155">
    <property type="term" value="F:phosphorelay sensor kinase activity"/>
    <property type="evidence" value="ECO:0007669"/>
    <property type="project" value="InterPro"/>
</dbReference>
<dbReference type="SUPFAM" id="SSF55785">
    <property type="entry name" value="PYP-like sensor domain (PAS domain)"/>
    <property type="match status" value="1"/>
</dbReference>
<feature type="domain" description="Response regulatory" evidence="6">
    <location>
        <begin position="622"/>
        <end position="738"/>
    </location>
</feature>
<accession>K9UFM3</accession>
<evidence type="ECO:0000256" key="4">
    <source>
        <dbReference type="ARBA" id="ARBA00023012"/>
    </source>
</evidence>
<evidence type="ECO:0000313" key="9">
    <source>
        <dbReference type="EMBL" id="AFY93221.1"/>
    </source>
</evidence>
<dbReference type="OrthoDB" id="524459at2"/>
<proteinExistence type="predicted"/>
<dbReference type="InterPro" id="IPR003661">
    <property type="entry name" value="HisK_dim/P_dom"/>
</dbReference>
<dbReference type="SUPFAM" id="SSF52172">
    <property type="entry name" value="CheY-like"/>
    <property type="match status" value="3"/>
</dbReference>
<organism evidence="9 10">
    <name type="scientific">Chamaesiphon minutus (strain ATCC 27169 / PCC 6605)</name>
    <dbReference type="NCBI Taxonomy" id="1173020"/>
    <lineage>
        <taxon>Bacteria</taxon>
        <taxon>Bacillati</taxon>
        <taxon>Cyanobacteriota</taxon>
        <taxon>Cyanophyceae</taxon>
        <taxon>Gomontiellales</taxon>
        <taxon>Chamaesiphonaceae</taxon>
        <taxon>Chamaesiphon</taxon>
    </lineage>
</organism>